<evidence type="ECO:0000256" key="7">
    <source>
        <dbReference type="ARBA" id="ARBA00023136"/>
    </source>
</evidence>
<feature type="transmembrane region" description="Helical" evidence="8">
    <location>
        <begin position="30"/>
        <end position="55"/>
    </location>
</feature>
<keyword evidence="12" id="KW-1185">Reference proteome</keyword>
<keyword evidence="2" id="KW-0813">Transport</keyword>
<dbReference type="Gene3D" id="3.40.50.300">
    <property type="entry name" value="P-loop containing nucleotide triphosphate hydrolases"/>
    <property type="match status" value="1"/>
</dbReference>
<evidence type="ECO:0000313" key="12">
    <source>
        <dbReference type="Proteomes" id="UP000630952"/>
    </source>
</evidence>
<evidence type="ECO:0000256" key="5">
    <source>
        <dbReference type="ARBA" id="ARBA00022840"/>
    </source>
</evidence>
<reference evidence="11" key="1">
    <citation type="submission" date="2020-04" db="EMBL/GenBank/DDBJ databases">
        <authorList>
            <person name="Sombolestani A."/>
        </authorList>
    </citation>
    <scope>NUCLEOTIDE SEQUENCE</scope>
    <source>
        <strain evidence="11">LMG 27748</strain>
    </source>
</reference>
<dbReference type="InterPro" id="IPR011527">
    <property type="entry name" value="ABC1_TM_dom"/>
</dbReference>
<evidence type="ECO:0000256" key="1">
    <source>
        <dbReference type="ARBA" id="ARBA00004651"/>
    </source>
</evidence>
<evidence type="ECO:0000256" key="4">
    <source>
        <dbReference type="ARBA" id="ARBA00022741"/>
    </source>
</evidence>
<reference evidence="11" key="2">
    <citation type="submission" date="2020-11" db="EMBL/GenBank/DDBJ databases">
        <title>Description of novel Gluconobacter species.</title>
        <authorList>
            <person name="Cleenwerck I."/>
            <person name="Cnockaert M."/>
            <person name="Borremans W."/>
            <person name="Wieme A.D."/>
            <person name="De Vuyst L."/>
            <person name="Vandamme P."/>
        </authorList>
    </citation>
    <scope>NUCLEOTIDE SEQUENCE</scope>
    <source>
        <strain evidence="11">LMG 27748</strain>
    </source>
</reference>
<organism evidence="11 12">
    <name type="scientific">Gluconobacter cerevisiae</name>
    <dbReference type="NCBI Taxonomy" id="1379734"/>
    <lineage>
        <taxon>Bacteria</taxon>
        <taxon>Pseudomonadati</taxon>
        <taxon>Pseudomonadota</taxon>
        <taxon>Alphaproteobacteria</taxon>
        <taxon>Acetobacterales</taxon>
        <taxon>Acetobacteraceae</taxon>
        <taxon>Gluconobacter</taxon>
    </lineage>
</organism>
<evidence type="ECO:0000256" key="3">
    <source>
        <dbReference type="ARBA" id="ARBA00022692"/>
    </source>
</evidence>
<keyword evidence="6 8" id="KW-1133">Transmembrane helix</keyword>
<dbReference type="PROSITE" id="PS50893">
    <property type="entry name" value="ABC_TRANSPORTER_2"/>
    <property type="match status" value="1"/>
</dbReference>
<dbReference type="InterPro" id="IPR027417">
    <property type="entry name" value="P-loop_NTPase"/>
</dbReference>
<dbReference type="CDD" id="cd03223">
    <property type="entry name" value="ABCD_peroxisomal_ALDP"/>
    <property type="match status" value="1"/>
</dbReference>
<accession>A0ABR9YAK4</accession>
<dbReference type="SUPFAM" id="SSF90123">
    <property type="entry name" value="ABC transporter transmembrane region"/>
    <property type="match status" value="1"/>
</dbReference>
<protein>
    <submittedName>
        <fullName evidence="11">ABC transporter ATP-binding protein/permease</fullName>
    </submittedName>
</protein>
<dbReference type="RefSeq" id="WP_194253743.1">
    <property type="nucleotide sequence ID" value="NZ_JABCQO010000001.1"/>
</dbReference>
<evidence type="ECO:0000313" key="11">
    <source>
        <dbReference type="EMBL" id="MBF0875344.1"/>
    </source>
</evidence>
<dbReference type="PROSITE" id="PS00211">
    <property type="entry name" value="ABC_TRANSPORTER_1"/>
    <property type="match status" value="1"/>
</dbReference>
<dbReference type="GO" id="GO:0005524">
    <property type="term" value="F:ATP binding"/>
    <property type="evidence" value="ECO:0007669"/>
    <property type="project" value="UniProtKB-KW"/>
</dbReference>
<feature type="domain" description="ABC transporter" evidence="9">
    <location>
        <begin position="369"/>
        <end position="573"/>
    </location>
</feature>
<feature type="transmembrane region" description="Helical" evidence="8">
    <location>
        <begin position="76"/>
        <end position="96"/>
    </location>
</feature>
<keyword evidence="3 8" id="KW-0812">Transmembrane</keyword>
<keyword evidence="4" id="KW-0547">Nucleotide-binding</keyword>
<proteinExistence type="predicted"/>
<evidence type="ECO:0000256" key="2">
    <source>
        <dbReference type="ARBA" id="ARBA00022448"/>
    </source>
</evidence>
<dbReference type="Pfam" id="PF06472">
    <property type="entry name" value="ABC_membrane_2"/>
    <property type="match status" value="1"/>
</dbReference>
<keyword evidence="7 8" id="KW-0472">Membrane</keyword>
<feature type="domain" description="ABC transmembrane type-1" evidence="10">
    <location>
        <begin position="35"/>
        <end position="336"/>
    </location>
</feature>
<dbReference type="SUPFAM" id="SSF52540">
    <property type="entry name" value="P-loop containing nucleoside triphosphate hydrolases"/>
    <property type="match status" value="1"/>
</dbReference>
<keyword evidence="5 11" id="KW-0067">ATP-binding</keyword>
<evidence type="ECO:0000259" key="10">
    <source>
        <dbReference type="PROSITE" id="PS50929"/>
    </source>
</evidence>
<dbReference type="Gene3D" id="1.20.1560.10">
    <property type="entry name" value="ABC transporter type 1, transmembrane domain"/>
    <property type="match status" value="1"/>
</dbReference>
<dbReference type="PANTHER" id="PTHR11384:SF59">
    <property type="entry name" value="LYSOSOMAL COBALAMIN TRANSPORTER ABCD4"/>
    <property type="match status" value="1"/>
</dbReference>
<dbReference type="Pfam" id="PF00005">
    <property type="entry name" value="ABC_tran"/>
    <property type="match status" value="1"/>
</dbReference>
<sequence>MQTTDDAVTPPHSLADWKVLLPYWKSEEKLWAWSLLGGTIGLSVLYVQSAVWFGAWYHRFFDAFFAGEVGRCLGMLPFYLLVTLGSVGVHATQTYLTQVLSMRWRLWNTKVYLRQYLSDEAYYRLEHGPNRADNPDQRIADDLSQMTVQTLKLGLDAIDAVTTLLSFAVVLWNIGGVLSFDWHGRHFQIPGYLFLGAVLTSLVASGILERFGASLIGANYRQQHFDADLRAGLMDVRRNSEQIAFYGGENAEQLRLSGYLTYIATNWRSVVRYTWRVNFISEFYTGVATIPLWLMLAPKAMAHALSFGLYSQINSAYTQVRISLEWFIFNYADLATLRSVLQRLGEFERVVSQPSQSGIVRFPSDAPSVQIRDLVLNLPDGKPIVQIGDLTMQGGERWLVRGASGSGKSTFLRALAGLWRHGRGEVSFNMRQAMFLPQSSYVPSGTLRQALSYPATSDHYDTASCQQALEAVNLAGYGHRLEEIADWGAVLSPGEQQRLAVARALLFRPAILFLDEATSALDDANERRLYEALLFFLPHTTCVSVAHHDALRVFHDREIVLESGKAVFSMLEK</sequence>
<evidence type="ECO:0000259" key="9">
    <source>
        <dbReference type="PROSITE" id="PS50893"/>
    </source>
</evidence>
<dbReference type="InterPro" id="IPR003439">
    <property type="entry name" value="ABC_transporter-like_ATP-bd"/>
</dbReference>
<dbReference type="SMART" id="SM00382">
    <property type="entry name" value="AAA"/>
    <property type="match status" value="1"/>
</dbReference>
<dbReference type="InterPro" id="IPR003593">
    <property type="entry name" value="AAA+_ATPase"/>
</dbReference>
<comment type="caution">
    <text evidence="11">The sequence shown here is derived from an EMBL/GenBank/DDBJ whole genome shotgun (WGS) entry which is preliminary data.</text>
</comment>
<dbReference type="EMBL" id="JABCQO010000001">
    <property type="protein sequence ID" value="MBF0875344.1"/>
    <property type="molecule type" value="Genomic_DNA"/>
</dbReference>
<name>A0ABR9YAK4_9PROT</name>
<comment type="subcellular location">
    <subcellularLocation>
        <location evidence="1">Cell membrane</location>
        <topology evidence="1">Multi-pass membrane protein</topology>
    </subcellularLocation>
</comment>
<dbReference type="InterPro" id="IPR036640">
    <property type="entry name" value="ABC1_TM_sf"/>
</dbReference>
<feature type="transmembrane region" description="Helical" evidence="8">
    <location>
        <begin position="160"/>
        <end position="180"/>
    </location>
</feature>
<dbReference type="InterPro" id="IPR050835">
    <property type="entry name" value="ABC_transporter_sub-D"/>
</dbReference>
<gene>
    <name evidence="11" type="ORF">HKD21_00580</name>
</gene>
<dbReference type="InterPro" id="IPR017871">
    <property type="entry name" value="ABC_transporter-like_CS"/>
</dbReference>
<dbReference type="Proteomes" id="UP000630952">
    <property type="component" value="Unassembled WGS sequence"/>
</dbReference>
<evidence type="ECO:0000256" key="6">
    <source>
        <dbReference type="ARBA" id="ARBA00022989"/>
    </source>
</evidence>
<dbReference type="PROSITE" id="PS50929">
    <property type="entry name" value="ABC_TM1F"/>
    <property type="match status" value="1"/>
</dbReference>
<feature type="transmembrane region" description="Helical" evidence="8">
    <location>
        <begin position="192"/>
        <end position="213"/>
    </location>
</feature>
<dbReference type="PANTHER" id="PTHR11384">
    <property type="entry name" value="ATP-BINDING CASSETTE, SUB-FAMILY D MEMBER"/>
    <property type="match status" value="1"/>
</dbReference>
<evidence type="ECO:0000256" key="8">
    <source>
        <dbReference type="SAM" id="Phobius"/>
    </source>
</evidence>